<comment type="caution">
    <text evidence="2">The sequence shown here is derived from an EMBL/GenBank/DDBJ whole genome shotgun (WGS) entry which is preliminary data.</text>
</comment>
<evidence type="ECO:0008006" key="4">
    <source>
        <dbReference type="Google" id="ProtNLM"/>
    </source>
</evidence>
<name>A0ABU1AJ45_9BACT</name>
<dbReference type="EMBL" id="JARXIC010000013">
    <property type="protein sequence ID" value="MDQ8194722.1"/>
    <property type="molecule type" value="Genomic_DNA"/>
</dbReference>
<dbReference type="RefSeq" id="WP_308985189.1">
    <property type="nucleotide sequence ID" value="NZ_JARXIC010000013.1"/>
</dbReference>
<accession>A0ABU1AJ45</accession>
<protein>
    <recommendedName>
        <fullName evidence="4">Legume lectin domain-containing protein</fullName>
    </recommendedName>
</protein>
<sequence>MSPLPIMRHKYPQLLILSITLLCASAQATLEQLVYDDFEFRGSISTGDTLFGRSTAVGQTLYDYPSRLPFQYSEINGDEVASAKPRTRNSATSFAIPNMPQTGTIRIDATVNLNQNNFDGIAGAWIGFTGDDSMGLLYGTSSEHVALRFLPTTKDAGRIQLRSTVNSKKNASLSTQALEIHNNHDYQLSLEYDLDTNIATATVTNTHTSQSISTSSTPLHSIVLSKGQFDFTAIKAKTPLEGLPYFKEIAVAHSPR</sequence>
<evidence type="ECO:0000313" key="2">
    <source>
        <dbReference type="EMBL" id="MDQ8194722.1"/>
    </source>
</evidence>
<dbReference type="Proteomes" id="UP001243717">
    <property type="component" value="Unassembled WGS sequence"/>
</dbReference>
<keyword evidence="3" id="KW-1185">Reference proteome</keyword>
<evidence type="ECO:0000256" key="1">
    <source>
        <dbReference type="SAM" id="SignalP"/>
    </source>
</evidence>
<evidence type="ECO:0000313" key="3">
    <source>
        <dbReference type="Proteomes" id="UP001243717"/>
    </source>
</evidence>
<feature type="signal peptide" evidence="1">
    <location>
        <begin position="1"/>
        <end position="28"/>
    </location>
</feature>
<gene>
    <name evidence="2" type="ORF">QEH59_09810</name>
</gene>
<reference evidence="2 3" key="1">
    <citation type="submission" date="2023-04" db="EMBL/GenBank/DDBJ databases">
        <title>A novel bacteria isolated from coastal sediment.</title>
        <authorList>
            <person name="Liu X.-J."/>
            <person name="Du Z.-J."/>
        </authorList>
    </citation>
    <scope>NUCLEOTIDE SEQUENCE [LARGE SCALE GENOMIC DNA]</scope>
    <source>
        <strain evidence="2 3">SDUM461004</strain>
    </source>
</reference>
<organism evidence="2 3">
    <name type="scientific">Thalassobacterium sedimentorum</name>
    <dbReference type="NCBI Taxonomy" id="3041258"/>
    <lineage>
        <taxon>Bacteria</taxon>
        <taxon>Pseudomonadati</taxon>
        <taxon>Verrucomicrobiota</taxon>
        <taxon>Opitutia</taxon>
        <taxon>Puniceicoccales</taxon>
        <taxon>Coraliomargaritaceae</taxon>
        <taxon>Thalassobacterium</taxon>
    </lineage>
</organism>
<keyword evidence="1" id="KW-0732">Signal</keyword>
<feature type="chain" id="PRO_5045528080" description="Legume lectin domain-containing protein" evidence="1">
    <location>
        <begin position="29"/>
        <end position="256"/>
    </location>
</feature>
<proteinExistence type="predicted"/>